<keyword evidence="7" id="KW-1185">Reference proteome</keyword>
<dbReference type="Pfam" id="PF02922">
    <property type="entry name" value="CBM_48"/>
    <property type="match status" value="1"/>
</dbReference>
<protein>
    <submittedName>
        <fullName evidence="6">Glycogen operon protein</fullName>
    </submittedName>
</protein>
<proteinExistence type="inferred from homology"/>
<dbReference type="STRING" id="797277.SAMN05216198_2225"/>
<dbReference type="InterPro" id="IPR017853">
    <property type="entry name" value="GH"/>
</dbReference>
<dbReference type="InterPro" id="IPR044505">
    <property type="entry name" value="GlgX_Isoamylase_N_E_set"/>
</dbReference>
<dbReference type="InterPro" id="IPR006047">
    <property type="entry name" value="GH13_cat_dom"/>
</dbReference>
<organism evidence="6 7">
    <name type="scientific">Halopseudomonas litoralis</name>
    <dbReference type="NCBI Taxonomy" id="797277"/>
    <lineage>
        <taxon>Bacteria</taxon>
        <taxon>Pseudomonadati</taxon>
        <taxon>Pseudomonadota</taxon>
        <taxon>Gammaproteobacteria</taxon>
        <taxon>Pseudomonadales</taxon>
        <taxon>Pseudomonadaceae</taxon>
        <taxon>Halopseudomonas</taxon>
    </lineage>
</organism>
<keyword evidence="2" id="KW-0378">Hydrolase</keyword>
<dbReference type="SUPFAM" id="SSF51445">
    <property type="entry name" value="(Trans)glycosidases"/>
    <property type="match status" value="1"/>
</dbReference>
<comment type="similarity">
    <text evidence="1">Belongs to the glycosyl hydrolase 13 family.</text>
</comment>
<dbReference type="InterPro" id="IPR048644">
    <property type="entry name" value="Isoamylase_C"/>
</dbReference>
<dbReference type="SMART" id="SM00642">
    <property type="entry name" value="Aamy"/>
    <property type="match status" value="1"/>
</dbReference>
<dbReference type="Pfam" id="PF21331">
    <property type="entry name" value="Isoamylase_C"/>
    <property type="match status" value="1"/>
</dbReference>
<evidence type="ECO:0000313" key="7">
    <source>
        <dbReference type="Proteomes" id="UP000243426"/>
    </source>
</evidence>
<accession>A0A1H1T7J9</accession>
<evidence type="ECO:0000256" key="2">
    <source>
        <dbReference type="ARBA" id="ARBA00022801"/>
    </source>
</evidence>
<evidence type="ECO:0000259" key="5">
    <source>
        <dbReference type="SMART" id="SM00642"/>
    </source>
</evidence>
<dbReference type="Gene3D" id="2.60.40.10">
    <property type="entry name" value="Immunoglobulins"/>
    <property type="match status" value="1"/>
</dbReference>
<dbReference type="InterPro" id="IPR013780">
    <property type="entry name" value="Glyco_hydro_b"/>
</dbReference>
<feature type="domain" description="Glycosyl hydrolase family 13 catalytic" evidence="5">
    <location>
        <begin position="176"/>
        <end position="586"/>
    </location>
</feature>
<dbReference type="SUPFAM" id="SSF81296">
    <property type="entry name" value="E set domains"/>
    <property type="match status" value="1"/>
</dbReference>
<dbReference type="InterPro" id="IPR004193">
    <property type="entry name" value="Glyco_hydro_13_N"/>
</dbReference>
<dbReference type="CDD" id="cd11326">
    <property type="entry name" value="AmyAc_Glg_debranch"/>
    <property type="match status" value="1"/>
</dbReference>
<dbReference type="Gene3D" id="2.60.40.1180">
    <property type="entry name" value="Golgi alpha-mannosidase II"/>
    <property type="match status" value="1"/>
</dbReference>
<dbReference type="Gene3D" id="3.20.20.80">
    <property type="entry name" value="Glycosidases"/>
    <property type="match status" value="1"/>
</dbReference>
<sequence>MNAKKQAAQSAPQIMQTSRVSEGKPFPLGATWDGLGVNFALFSAHATKVELCLFDSDGKQELERIELPEYTNEIWHGYLPDAHPGMVYGYRVYGPYEPDAGHRFNPNKLLIDPYARQLVGEIKWSDRLFGYTLGSADADLSFDDRDSAAHIPKAKVIDPAFTWGRHTHRHTPWAETIIYEGHVRGLSMTHPAVPESVRGTFAGLKHPELLKHIRSLGVTSVELLPVHAFVNDQHLLDKQLSNYWGYNSIAFFAPHQAYLATGNINEFKEMVAHLHAAGLELIMDVVYNHTAEGNELGPTLSMRGIDNATYYRLMPDEKRYYINDSGTGNTLDLSHPCVLQMVTDSLRYWATEMQVDGFRFDLATILARHAHGFDERHGFLVACRQDPVLSQCKLIAEPWDCGPGGYQVGGFPPGWVEWNDRFRDTARAFWMGEEGQIADLANRLTASGDHYNQRGRRPYASVNFVTAHDGFTLRDVVSYEQKHNEANGEDNQDGSDHNISRNHGCEGPTEDPEINGLRMRQMRNLLGTLIFSQGTPMLLAGDEFSRTQQGNNNVYCQDNELGWIDWNIDQDGRDLLKFTRRLIALRRSYPILRRGRFLVGEYNEELGVKDVTWLCPTGEEMTAEQWDDPHARCLGMLLDGRAQPTGIRRSGDDATLLLLFNAHHDAVNFCLPEVAQGSCWHCLIDTHRPELRKREIHEFNSEFLMTGHSLLLFVLELEDDS</sequence>
<evidence type="ECO:0000256" key="4">
    <source>
        <dbReference type="SAM" id="MobiDB-lite"/>
    </source>
</evidence>
<evidence type="ECO:0000256" key="3">
    <source>
        <dbReference type="ARBA" id="ARBA00023295"/>
    </source>
</evidence>
<dbReference type="GO" id="GO:0004135">
    <property type="term" value="F:amylo-alpha-1,6-glucosidase activity"/>
    <property type="evidence" value="ECO:0007669"/>
    <property type="project" value="InterPro"/>
</dbReference>
<dbReference type="EMBL" id="LT629748">
    <property type="protein sequence ID" value="SDS56144.1"/>
    <property type="molecule type" value="Genomic_DNA"/>
</dbReference>
<dbReference type="InterPro" id="IPR011837">
    <property type="entry name" value="Glycogen_debranch_GlgX"/>
</dbReference>
<dbReference type="InterPro" id="IPR014756">
    <property type="entry name" value="Ig_E-set"/>
</dbReference>
<keyword evidence="3" id="KW-0326">Glycosidase</keyword>
<dbReference type="PANTHER" id="PTHR43002">
    <property type="entry name" value="GLYCOGEN DEBRANCHING ENZYME"/>
    <property type="match status" value="1"/>
</dbReference>
<dbReference type="InterPro" id="IPR013783">
    <property type="entry name" value="Ig-like_fold"/>
</dbReference>
<evidence type="ECO:0000256" key="1">
    <source>
        <dbReference type="ARBA" id="ARBA00008061"/>
    </source>
</evidence>
<dbReference type="CDD" id="cd02856">
    <property type="entry name" value="E_set_GDE_Isoamylase_N"/>
    <property type="match status" value="1"/>
</dbReference>
<name>A0A1H1T7J9_9GAMM</name>
<evidence type="ECO:0000313" key="6">
    <source>
        <dbReference type="EMBL" id="SDS56144.1"/>
    </source>
</evidence>
<dbReference type="SUPFAM" id="SSF51011">
    <property type="entry name" value="Glycosyl hydrolase domain"/>
    <property type="match status" value="1"/>
</dbReference>
<dbReference type="Proteomes" id="UP000243426">
    <property type="component" value="Chromosome I"/>
</dbReference>
<dbReference type="AlphaFoldDB" id="A0A1H1T7J9"/>
<gene>
    <name evidence="6" type="ORF">SAMN05216198_2225</name>
</gene>
<reference evidence="7" key="1">
    <citation type="submission" date="2016-10" db="EMBL/GenBank/DDBJ databases">
        <authorList>
            <person name="Varghese N."/>
            <person name="Submissions S."/>
        </authorList>
    </citation>
    <scope>NUCLEOTIDE SEQUENCE [LARGE SCALE GENOMIC DNA]</scope>
    <source>
        <strain evidence="7">2SM5</strain>
    </source>
</reference>
<dbReference type="Pfam" id="PF00128">
    <property type="entry name" value="Alpha-amylase"/>
    <property type="match status" value="1"/>
</dbReference>
<dbReference type="GO" id="GO:0005980">
    <property type="term" value="P:glycogen catabolic process"/>
    <property type="evidence" value="ECO:0007669"/>
    <property type="project" value="InterPro"/>
</dbReference>
<feature type="region of interest" description="Disordered" evidence="4">
    <location>
        <begin position="483"/>
        <end position="514"/>
    </location>
</feature>
<dbReference type="NCBIfam" id="TIGR02100">
    <property type="entry name" value="glgX_debranch"/>
    <property type="match status" value="1"/>
</dbReference>